<proteinExistence type="predicted"/>
<evidence type="ECO:0000256" key="1">
    <source>
        <dbReference type="SAM" id="MobiDB-lite"/>
    </source>
</evidence>
<reference evidence="2" key="1">
    <citation type="submission" date="2014-09" db="EMBL/GenBank/DDBJ databases">
        <title>Genome sequence of the luminous mushroom Mycena chlorophos for searching fungal bioluminescence genes.</title>
        <authorList>
            <person name="Tanaka Y."/>
            <person name="Kasuga D."/>
            <person name="Oba Y."/>
            <person name="Hase S."/>
            <person name="Sato K."/>
            <person name="Oba Y."/>
            <person name="Sakakibara Y."/>
        </authorList>
    </citation>
    <scope>NUCLEOTIDE SEQUENCE</scope>
</reference>
<gene>
    <name evidence="2" type="ORF">MCHLO_08782</name>
</gene>
<evidence type="ECO:0000313" key="2">
    <source>
        <dbReference type="EMBL" id="GAT51659.1"/>
    </source>
</evidence>
<name>A0ABQ0LKN1_MYCCL</name>
<protein>
    <submittedName>
        <fullName evidence="2">Uncharacterized protein</fullName>
    </submittedName>
</protein>
<evidence type="ECO:0000313" key="3">
    <source>
        <dbReference type="Proteomes" id="UP000815677"/>
    </source>
</evidence>
<dbReference type="Proteomes" id="UP000815677">
    <property type="component" value="Unassembled WGS sequence"/>
</dbReference>
<keyword evidence="3" id="KW-1185">Reference proteome</keyword>
<sequence length="364" mass="40702">MPSPLGSSAARPIVVHDYALVGSTPEPPEELLGRGRLAAARDERWRNVHTIRVEARFSVKSHYQFNEHAPKAMKATKPALIAEWDVSPSAEEMLSLVDLEEFENTDLESLFESRKRSASPEDDDLDEPAYKRRKYDESSLRDVIPAPHILPSLPNLPIRQYNGPMNLRATPTPIPPHKLPLPPTSPYTRRSWVIPIRGVSPWRRFGLTTAQVLFDSSKTKPSKLPSPPAPDSNEITWTPSALRSLWAFLRDMRKKNQLGPIGLSYNVAATTGSGYSQEDYAYGQPQTVETSTAPSLAASMFEGAMRLHQIDHIKVYHDAMNSMGVRNVLYAWAYLPPDGGEKIRMLKGARFVLLDERSSGIIIL</sequence>
<organism evidence="2 3">
    <name type="scientific">Mycena chlorophos</name>
    <name type="common">Agaric fungus</name>
    <name type="synonym">Agaricus chlorophos</name>
    <dbReference type="NCBI Taxonomy" id="658473"/>
    <lineage>
        <taxon>Eukaryota</taxon>
        <taxon>Fungi</taxon>
        <taxon>Dikarya</taxon>
        <taxon>Basidiomycota</taxon>
        <taxon>Agaricomycotina</taxon>
        <taxon>Agaricomycetes</taxon>
        <taxon>Agaricomycetidae</taxon>
        <taxon>Agaricales</taxon>
        <taxon>Marasmiineae</taxon>
        <taxon>Mycenaceae</taxon>
        <taxon>Mycena</taxon>
    </lineage>
</organism>
<dbReference type="EMBL" id="DF847305">
    <property type="protein sequence ID" value="GAT51659.1"/>
    <property type="molecule type" value="Genomic_DNA"/>
</dbReference>
<accession>A0ABQ0LKN1</accession>
<feature type="region of interest" description="Disordered" evidence="1">
    <location>
        <begin position="110"/>
        <end position="136"/>
    </location>
</feature>